<evidence type="ECO:0000313" key="2">
    <source>
        <dbReference type="Proteomes" id="UP000244905"/>
    </source>
</evidence>
<sequence length="386" mass="44456">METKTHTVHFTLGENFGRVIVKIAREHLTMNLNPNKALSAIQDSLVGCPRDIALKILSGELIITTDKDKVSVNVSKYTPDMKDLYPPFYIEEWAGQQILNMREDAEEWINALNHLRKAIIDADGEFKITVSYDRLLRFFYDGDSENLIDPFMDGSEDNILANIKTTINGVRKFSEMAFKKMAVIEWLGKAYPGEIPDGFVMPYQVRDLNTQLTTLLFDDKSVKQEIARRNYRFDLLDRFLQSERDIAKTLNNGIIQPVEITDNYDAGWLSPSGDFYGLNGEYANMLHIQIADALLQARVIPNEVDCNADVWLEEKGWVKIHGDIIHYDGYSQKPMVRITEKQREQLVRYGNVCHRGFLKFGYRFNQISMIMFSSIEPLMLGKLFEL</sequence>
<evidence type="ECO:0000313" key="1">
    <source>
        <dbReference type="EMBL" id="PWB01654.1"/>
    </source>
</evidence>
<organism evidence="1 2">
    <name type="scientific">Duncaniella muris</name>
    <dbReference type="NCBI Taxonomy" id="2094150"/>
    <lineage>
        <taxon>Bacteria</taxon>
        <taxon>Pseudomonadati</taxon>
        <taxon>Bacteroidota</taxon>
        <taxon>Bacteroidia</taxon>
        <taxon>Bacteroidales</taxon>
        <taxon>Muribaculaceae</taxon>
        <taxon>Duncaniella</taxon>
    </lineage>
</organism>
<gene>
    <name evidence="1" type="ORF">C5O23_08870</name>
</gene>
<reference evidence="2" key="1">
    <citation type="submission" date="2018-02" db="EMBL/GenBank/DDBJ databases">
        <authorList>
            <person name="Clavel T."/>
            <person name="Strowig T."/>
        </authorList>
    </citation>
    <scope>NUCLEOTIDE SEQUENCE [LARGE SCALE GENOMIC DNA]</scope>
    <source>
        <strain evidence="2">DSM 103720</strain>
    </source>
</reference>
<comment type="caution">
    <text evidence="1">The sequence shown here is derived from an EMBL/GenBank/DDBJ whole genome shotgun (WGS) entry which is preliminary data.</text>
</comment>
<keyword evidence="2" id="KW-1185">Reference proteome</keyword>
<accession>A0A2V1INH5</accession>
<proteinExistence type="predicted"/>
<dbReference type="Proteomes" id="UP000244905">
    <property type="component" value="Unassembled WGS sequence"/>
</dbReference>
<dbReference type="AlphaFoldDB" id="A0A2V1INH5"/>
<name>A0A2V1INH5_9BACT</name>
<protein>
    <submittedName>
        <fullName evidence="1">Uncharacterized protein</fullName>
    </submittedName>
</protein>
<dbReference type="EMBL" id="PUEC01000019">
    <property type="protein sequence ID" value="PWB01654.1"/>
    <property type="molecule type" value="Genomic_DNA"/>
</dbReference>